<dbReference type="EMBL" id="BLVO01000005">
    <property type="protein sequence ID" value="GFM32274.1"/>
    <property type="molecule type" value="Genomic_DNA"/>
</dbReference>
<name>A0A7J0BGK7_9BACT</name>
<evidence type="ECO:0008006" key="3">
    <source>
        <dbReference type="Google" id="ProtNLM"/>
    </source>
</evidence>
<proteinExistence type="predicted"/>
<keyword evidence="2" id="KW-1185">Reference proteome</keyword>
<dbReference type="RefSeq" id="WP_243452053.1">
    <property type="nucleotide sequence ID" value="NZ_BLVO01000005.1"/>
</dbReference>
<comment type="caution">
    <text evidence="1">The sequence shown here is derived from an EMBL/GenBank/DDBJ whole genome shotgun (WGS) entry which is preliminary data.</text>
</comment>
<evidence type="ECO:0000313" key="1">
    <source>
        <dbReference type="EMBL" id="GFM32274.1"/>
    </source>
</evidence>
<reference evidence="1 2" key="1">
    <citation type="submission" date="2020-05" db="EMBL/GenBank/DDBJ databases">
        <title>Draft genome sequence of Desulfovibrio sp. strain HN2T.</title>
        <authorList>
            <person name="Ueno A."/>
            <person name="Tamazawa S."/>
            <person name="Tamamura S."/>
            <person name="Murakami T."/>
            <person name="Kiyama T."/>
            <person name="Inomata H."/>
            <person name="Amano Y."/>
            <person name="Miyakawa K."/>
            <person name="Tamaki H."/>
            <person name="Naganuma T."/>
            <person name="Kaneko K."/>
        </authorList>
    </citation>
    <scope>NUCLEOTIDE SEQUENCE [LARGE SCALE GENOMIC DNA]</scope>
    <source>
        <strain evidence="1 2">HN2</strain>
    </source>
</reference>
<organism evidence="1 2">
    <name type="scientific">Desulfovibrio subterraneus</name>
    <dbReference type="NCBI Taxonomy" id="2718620"/>
    <lineage>
        <taxon>Bacteria</taxon>
        <taxon>Pseudomonadati</taxon>
        <taxon>Thermodesulfobacteriota</taxon>
        <taxon>Desulfovibrionia</taxon>
        <taxon>Desulfovibrionales</taxon>
        <taxon>Desulfovibrionaceae</taxon>
        <taxon>Desulfovibrio</taxon>
    </lineage>
</organism>
<sequence length="265" mass="29237">MIDSMTMHSRTPEEAQRTIAAPSWVIRDSLAANCCFLEGKVDETGLIFFEKDSCLNYTHADLPDDLADLAMTWHVHLPLDLDWNDARGTAAACLALMEKIAYLGVRRAVLHPPQPGMTFSGTAKEAMQALEIFAANWQHAGFSTRDCMLENVLGADLTDIWPLVCDAGYSVCLDTGHMLSYRQYRLLELCDLEGRVRMVHLNAPGPGGRHLPLTALTPGQQSDVARMLQVADRDAVFMMEIFDWNGIAESLPLLDAMLGSAKEAV</sequence>
<dbReference type="AlphaFoldDB" id="A0A7J0BGK7"/>
<protein>
    <recommendedName>
        <fullName evidence="3">Xylose isomerase-like TIM barrel domain-containing protein</fullName>
    </recommendedName>
</protein>
<gene>
    <name evidence="1" type="ORF">DSM101010T_06390</name>
</gene>
<evidence type="ECO:0000313" key="2">
    <source>
        <dbReference type="Proteomes" id="UP000503840"/>
    </source>
</evidence>
<dbReference type="NCBIfam" id="NF041277">
    <property type="entry name" value="coba_remo_CbiR"/>
    <property type="match status" value="1"/>
</dbReference>
<dbReference type="Gene3D" id="3.20.20.150">
    <property type="entry name" value="Divalent-metal-dependent TIM barrel enzymes"/>
    <property type="match status" value="1"/>
</dbReference>
<accession>A0A7J0BGK7</accession>
<dbReference type="SUPFAM" id="SSF51658">
    <property type="entry name" value="Xylose isomerase-like"/>
    <property type="match status" value="1"/>
</dbReference>
<dbReference type="Proteomes" id="UP000503840">
    <property type="component" value="Unassembled WGS sequence"/>
</dbReference>
<dbReference type="InterPro" id="IPR036237">
    <property type="entry name" value="Xyl_isomerase-like_sf"/>
</dbReference>